<sequence>MSQIDHNERTTVTGFIDQKFSIPIEVLTRAEWTQHLQKHYLSVDGPYGQQPLEWLNATAEDLAEAVGYPDTPQDQVLDAFMKLFSRKGVRRVLGNKVSKHQGMFAYNNFHYLVLSCFVTSTPIGAGDNKDFRDRLGELFHDGNGREQGVSGVNSLWEALAEWVNKSSSWRPIVLPDPGSYINIGIALKLAYPSWEDLAALKKILKKAQVKDMHSRYALLQHIRSCQYELPALARQRIGKHINELEGRFRIGRPIENHAFWRIVERVLYDISNEEAFNQSKLLWRISVDFYGAGESGIDVLVARGNKREELSQPCWEGSFRQLLSSLNDPMIPVQLQQIMAMGTVLLFEGHDGLWTQDDRPVDNVSTIILTNVKSYIYSFRKPLELERGWFISEKMDIDQAKQLTFGAGIAGDSKVVTRELSIEGGIKDRLGRWLGIPGYFPYINLPESTDIESSPELNLQIQNHVALIGANNVLDGQWNIQINGDQFYKSLDLSFTSKAARNEKWPSRPENGFVDAQEVQFEEGELIFDGVVPVHTEFCSSRLLDVLEAIYARAGATRSERDILSFLKPVLPGKLNPWDLLRSLEEAGWLKKDVSKKWCGRRWRVLPPRIVKTGHGRAIIEGATSFLERELLEVEAKRHGVNYFFNAEHPWSVPVIGIEGENLQSLADDLNWPLIHAREPLLEPAPSCWFTDSRTHQGRKLESVWCPDTKSFKKSEFRSETEQLQLYRYVRDDSQDFFCITNDEKLVFGYSERLAALLEYSRQTCTSLFASREDSLIRQAKSGYLPLCISKWLRRVTAQQSGPRQDDSEFCYGYGVTSAQLTELKRIFGQAIGDNGSARKQNIIQIMAQDRQRGQRSHWPINKEL</sequence>
<reference evidence="1 2" key="1">
    <citation type="journal article" date="2019" name="Curr. Microbiol.">
        <title>Vibrio chemaguriensis sp. nov., from Sundarbans, Bay of Bengal.</title>
        <authorList>
            <person name="Ghosh A."/>
            <person name="Bhadury P."/>
        </authorList>
    </citation>
    <scope>NUCLEOTIDE SEQUENCE [LARGE SCALE GENOMIC DNA]</scope>
    <source>
        <strain evidence="1 2">Iso1</strain>
    </source>
</reference>
<organism evidence="1 2">
    <name type="scientific">Vibrio chemaguriensis</name>
    <dbReference type="NCBI Taxonomy" id="2527672"/>
    <lineage>
        <taxon>Bacteria</taxon>
        <taxon>Pseudomonadati</taxon>
        <taxon>Pseudomonadota</taxon>
        <taxon>Gammaproteobacteria</taxon>
        <taxon>Vibrionales</taxon>
        <taxon>Vibrionaceae</taxon>
        <taxon>Vibrio</taxon>
    </lineage>
</organism>
<comment type="caution">
    <text evidence="1">The sequence shown here is derived from an EMBL/GenBank/DDBJ whole genome shotgun (WGS) entry which is preliminary data.</text>
</comment>
<dbReference type="Proteomes" id="UP000778757">
    <property type="component" value="Unassembled WGS sequence"/>
</dbReference>
<proteinExistence type="predicted"/>
<dbReference type="RefSeq" id="WP_085344670.1">
    <property type="nucleotide sequence ID" value="NZ_SHOE01000006.1"/>
</dbReference>
<gene>
    <name evidence="1" type="ORF">EX191_07740</name>
</gene>
<protein>
    <submittedName>
        <fullName evidence="1">Uncharacterized protein</fullName>
    </submittedName>
</protein>
<accession>A0ABX1HV95</accession>
<keyword evidence="2" id="KW-1185">Reference proteome</keyword>
<evidence type="ECO:0000313" key="1">
    <source>
        <dbReference type="EMBL" id="NKJ67680.1"/>
    </source>
</evidence>
<dbReference type="EMBL" id="SHOE01000006">
    <property type="protein sequence ID" value="NKJ67680.1"/>
    <property type="molecule type" value="Genomic_DNA"/>
</dbReference>
<evidence type="ECO:0000313" key="2">
    <source>
        <dbReference type="Proteomes" id="UP000778757"/>
    </source>
</evidence>
<name>A0ABX1HV95_9VIBR</name>